<reference evidence="1 2" key="1">
    <citation type="submission" date="2023-04" db="EMBL/GenBank/DDBJ databases">
        <title>Colletotrichum tabacum stain YC1 causing leaf anthracnose on Nicotiana tabacum(L.) cv.</title>
        <authorList>
            <person name="Ji Z."/>
            <person name="Wang M."/>
            <person name="Zhang J."/>
            <person name="Wang N."/>
            <person name="Zhou Z."/>
        </authorList>
    </citation>
    <scope>NUCLEOTIDE SEQUENCE [LARGE SCALE GENOMIC DNA]</scope>
    <source>
        <strain evidence="1 2">YC1</strain>
    </source>
</reference>
<dbReference type="EMBL" id="JASAOK010000043">
    <property type="protein sequence ID" value="KAK6215233.1"/>
    <property type="molecule type" value="Genomic_DNA"/>
</dbReference>
<dbReference type="AlphaFoldDB" id="A0AAV9T7K6"/>
<name>A0AAV9T7K6_9PEZI</name>
<protein>
    <submittedName>
        <fullName evidence="1">Uncharacterized protein</fullName>
    </submittedName>
</protein>
<comment type="caution">
    <text evidence="1">The sequence shown here is derived from an EMBL/GenBank/DDBJ whole genome shotgun (WGS) entry which is preliminary data.</text>
</comment>
<sequence>MAHASEYQCTLWEASQVERDGHRNSNQYTEPYHRIFVVQSFTSNQPAITIDHQAQPRTTIVITTLTTITTSNTSNTITVLTTTTTTSRKMSSRYSNAKPVVHQAPASINSDYSSRSYGSSAPRSVSRGDEAYLRVYGASGHQATIRHTAPGVTVINRNQTSQEIDAPTPPYVGGYSRH</sequence>
<proteinExistence type="predicted"/>
<gene>
    <name evidence="1" type="ORF">QIS74_08252</name>
</gene>
<dbReference type="Proteomes" id="UP001327957">
    <property type="component" value="Unassembled WGS sequence"/>
</dbReference>
<keyword evidence="2" id="KW-1185">Reference proteome</keyword>
<accession>A0AAV9T7K6</accession>
<evidence type="ECO:0000313" key="1">
    <source>
        <dbReference type="EMBL" id="KAK6215233.1"/>
    </source>
</evidence>
<evidence type="ECO:0000313" key="2">
    <source>
        <dbReference type="Proteomes" id="UP001327957"/>
    </source>
</evidence>
<organism evidence="1 2">
    <name type="scientific">Colletotrichum tabaci</name>
    <dbReference type="NCBI Taxonomy" id="1209068"/>
    <lineage>
        <taxon>Eukaryota</taxon>
        <taxon>Fungi</taxon>
        <taxon>Dikarya</taxon>
        <taxon>Ascomycota</taxon>
        <taxon>Pezizomycotina</taxon>
        <taxon>Sordariomycetes</taxon>
        <taxon>Hypocreomycetidae</taxon>
        <taxon>Glomerellales</taxon>
        <taxon>Glomerellaceae</taxon>
        <taxon>Colletotrichum</taxon>
        <taxon>Colletotrichum destructivum species complex</taxon>
    </lineage>
</organism>